<evidence type="ECO:0000313" key="2">
    <source>
        <dbReference type="Proteomes" id="UP000237347"/>
    </source>
</evidence>
<accession>A0AAW0ISL6</accession>
<dbReference type="Proteomes" id="UP000237347">
    <property type="component" value="Unassembled WGS sequence"/>
</dbReference>
<keyword evidence="2" id="KW-1185">Reference proteome</keyword>
<reference evidence="1 2" key="1">
    <citation type="journal article" date="2018" name="Sci. Data">
        <title>The draft genome sequence of cork oak.</title>
        <authorList>
            <person name="Ramos A.M."/>
            <person name="Usie A."/>
            <person name="Barbosa P."/>
            <person name="Barros P.M."/>
            <person name="Capote T."/>
            <person name="Chaves I."/>
            <person name="Simoes F."/>
            <person name="Abreu I."/>
            <person name="Carrasquinho I."/>
            <person name="Faro C."/>
            <person name="Guimaraes J.B."/>
            <person name="Mendonca D."/>
            <person name="Nobrega F."/>
            <person name="Rodrigues L."/>
            <person name="Saibo N.J.M."/>
            <person name="Varela M.C."/>
            <person name="Egas C."/>
            <person name="Matos J."/>
            <person name="Miguel C.M."/>
            <person name="Oliveira M.M."/>
            <person name="Ricardo C.P."/>
            <person name="Goncalves S."/>
        </authorList>
    </citation>
    <scope>NUCLEOTIDE SEQUENCE [LARGE SCALE GENOMIC DNA]</scope>
    <source>
        <strain evidence="2">cv. HL8</strain>
    </source>
</reference>
<proteinExistence type="predicted"/>
<comment type="caution">
    <text evidence="1">The sequence shown here is derived from an EMBL/GenBank/DDBJ whole genome shotgun (WGS) entry which is preliminary data.</text>
</comment>
<protein>
    <submittedName>
        <fullName evidence="1">Uncharacterized protein</fullName>
    </submittedName>
</protein>
<dbReference type="EMBL" id="PKMF04000878">
    <property type="protein sequence ID" value="KAK7817534.1"/>
    <property type="molecule type" value="Genomic_DNA"/>
</dbReference>
<dbReference type="AlphaFoldDB" id="A0AAW0ISL6"/>
<organism evidence="1 2">
    <name type="scientific">Quercus suber</name>
    <name type="common">Cork oak</name>
    <dbReference type="NCBI Taxonomy" id="58331"/>
    <lineage>
        <taxon>Eukaryota</taxon>
        <taxon>Viridiplantae</taxon>
        <taxon>Streptophyta</taxon>
        <taxon>Embryophyta</taxon>
        <taxon>Tracheophyta</taxon>
        <taxon>Spermatophyta</taxon>
        <taxon>Magnoliopsida</taxon>
        <taxon>eudicotyledons</taxon>
        <taxon>Gunneridae</taxon>
        <taxon>Pentapetalae</taxon>
        <taxon>rosids</taxon>
        <taxon>fabids</taxon>
        <taxon>Fagales</taxon>
        <taxon>Fagaceae</taxon>
        <taxon>Quercus</taxon>
    </lineage>
</organism>
<name>A0AAW0ISL6_QUESU</name>
<feature type="non-terminal residue" evidence="1">
    <location>
        <position position="1"/>
    </location>
</feature>
<sequence>GYLDPEYFLTRKLTNKSDFKLMLTIECKSGMIFFGSLMGEWDFILLNHMMLDSNIRLVGPMVTNVEKVMTPSLSSSMVKDPYVSSKISGIELVSGVIPSITPRYKTFIR</sequence>
<gene>
    <name evidence="1" type="ORF">CFP56_042768</name>
</gene>
<evidence type="ECO:0000313" key="1">
    <source>
        <dbReference type="EMBL" id="KAK7817534.1"/>
    </source>
</evidence>